<dbReference type="WBParaSite" id="OFLC_0000756001-mRNA-1">
    <property type="protein sequence ID" value="OFLC_0000756001-mRNA-1"/>
    <property type="gene ID" value="OFLC_0000756001"/>
</dbReference>
<reference evidence="3" key="1">
    <citation type="submission" date="2016-06" db="UniProtKB">
        <authorList>
            <consortium name="WormBaseParasite"/>
        </authorList>
    </citation>
    <scope>IDENTIFICATION</scope>
</reference>
<reference evidence="1 2" key="2">
    <citation type="submission" date="2018-11" db="EMBL/GenBank/DDBJ databases">
        <authorList>
            <consortium name="Pathogen Informatics"/>
        </authorList>
    </citation>
    <scope>NUCLEOTIDE SEQUENCE [LARGE SCALE GENOMIC DNA]</scope>
</reference>
<dbReference type="Proteomes" id="UP000267606">
    <property type="component" value="Unassembled WGS sequence"/>
</dbReference>
<protein>
    <submittedName>
        <fullName evidence="3">Major sperm protein</fullName>
    </submittedName>
</protein>
<dbReference type="AlphaFoldDB" id="A0A183HJ99"/>
<name>A0A183HJ99_9BILA</name>
<dbReference type="EMBL" id="UZAJ01007980">
    <property type="protein sequence ID" value="VDO51588.1"/>
    <property type="molecule type" value="Genomic_DNA"/>
</dbReference>
<proteinExistence type="predicted"/>
<accession>A0A183HJ99</accession>
<dbReference type="STRING" id="387005.A0A183HJ99"/>
<evidence type="ECO:0000313" key="3">
    <source>
        <dbReference type="WBParaSite" id="OFLC_0000756001-mRNA-1"/>
    </source>
</evidence>
<evidence type="ECO:0000313" key="1">
    <source>
        <dbReference type="EMBL" id="VDO51588.1"/>
    </source>
</evidence>
<evidence type="ECO:0000313" key="2">
    <source>
        <dbReference type="Proteomes" id="UP000267606"/>
    </source>
</evidence>
<organism evidence="3">
    <name type="scientific">Onchocerca flexuosa</name>
    <dbReference type="NCBI Taxonomy" id="387005"/>
    <lineage>
        <taxon>Eukaryota</taxon>
        <taxon>Metazoa</taxon>
        <taxon>Ecdysozoa</taxon>
        <taxon>Nematoda</taxon>
        <taxon>Chromadorea</taxon>
        <taxon>Rhabditida</taxon>
        <taxon>Spirurina</taxon>
        <taxon>Spiruromorpha</taxon>
        <taxon>Filarioidea</taxon>
        <taxon>Onchocercidae</taxon>
        <taxon>Onchocerca</taxon>
    </lineage>
</organism>
<gene>
    <name evidence="1" type="ORF">OFLC_LOCUS7561</name>
</gene>
<keyword evidence="2" id="KW-1185">Reference proteome</keyword>
<sequence length="183" mass="20618">MAASSLTAEQLKRIERNRAEAMRRMALRQQREREVENIKNMNVMGNNYSTIDTITCGNTSSIPVKVQPMVQSKLGPLNSSNKVSVTVRDENRPVQLQIAKSHDESKFSLASSDQLSPKKYVITYRDKQQPSTSALAVPTRIEMDHKLLPVSSPIKRPPVVTAIQLRQNTINISFKLIDPKSFQ</sequence>